<name>A0A8T2PCU1_9TELE</name>
<reference evidence="4" key="1">
    <citation type="thesis" date="2021" institute="BYU ScholarsArchive" country="Provo, UT, USA">
        <title>Applications of and Algorithms for Genome Assembly and Genomic Analyses with an Emphasis on Marine Teleosts.</title>
        <authorList>
            <person name="Pickett B.D."/>
        </authorList>
    </citation>
    <scope>NUCLEOTIDE SEQUENCE</scope>
    <source>
        <strain evidence="4">HI-2016</strain>
    </source>
</reference>
<comment type="caution">
    <text evidence="4">The sequence shown here is derived from an EMBL/GenBank/DDBJ whole genome shotgun (WGS) entry which is preliminary data.</text>
</comment>
<accession>A0A8T2PCU1</accession>
<organism evidence="4 5">
    <name type="scientific">Albula glossodonta</name>
    <name type="common">roundjaw bonefish</name>
    <dbReference type="NCBI Taxonomy" id="121402"/>
    <lineage>
        <taxon>Eukaryota</taxon>
        <taxon>Metazoa</taxon>
        <taxon>Chordata</taxon>
        <taxon>Craniata</taxon>
        <taxon>Vertebrata</taxon>
        <taxon>Euteleostomi</taxon>
        <taxon>Actinopterygii</taxon>
        <taxon>Neopterygii</taxon>
        <taxon>Teleostei</taxon>
        <taxon>Albuliformes</taxon>
        <taxon>Albulidae</taxon>
        <taxon>Albula</taxon>
    </lineage>
</organism>
<dbReference type="PANTHER" id="PTHR21228">
    <property type="entry name" value="FAST LEU-RICH DOMAIN-CONTAINING"/>
    <property type="match status" value="1"/>
</dbReference>
<dbReference type="Pfam" id="PF06743">
    <property type="entry name" value="FAST_1"/>
    <property type="match status" value="1"/>
</dbReference>
<dbReference type="InterPro" id="IPR050870">
    <property type="entry name" value="FAST_kinase"/>
</dbReference>
<evidence type="ECO:0000313" key="4">
    <source>
        <dbReference type="EMBL" id="KAG9349021.1"/>
    </source>
</evidence>
<dbReference type="PROSITE" id="PS51286">
    <property type="entry name" value="RAP"/>
    <property type="match status" value="1"/>
</dbReference>
<dbReference type="InterPro" id="IPR013584">
    <property type="entry name" value="RAP"/>
</dbReference>
<dbReference type="OrthoDB" id="9369505at2759"/>
<comment type="subcellular location">
    <subcellularLocation>
        <location evidence="1">Mitochondrion</location>
    </subcellularLocation>
</comment>
<dbReference type="GO" id="GO:0000963">
    <property type="term" value="P:mitochondrial RNA processing"/>
    <property type="evidence" value="ECO:0007669"/>
    <property type="project" value="TreeGrafter"/>
</dbReference>
<dbReference type="AlphaFoldDB" id="A0A8T2PCU1"/>
<protein>
    <recommendedName>
        <fullName evidence="3">RAP domain-containing protein</fullName>
    </recommendedName>
</protein>
<sequence>MTARSLGNELLRYTLLLYRGRFLWQRFSFQGQEGNLVAVSARLHAGLPRLWTAQQKGRSLVGYCGTTARFYCQDGTRRQGLRPDDPEGTVELPSSFEGGAVAVPSAEREKHALFGAQLQACNSPTDVLDLISQEPITVKRVSHSLTRIWKTTKYMSEEQRRYERQLMFEHPTFNQLCQQAMLSAPRMNKADIAFSLLAMVKLGVPQHSRVIQTLLRAVQENLNDFDEKALSVLANCLEDMESSKNVDALRQGLRLLVEDRVPGIQSVTVLQRLIRCVGKDAPLSLKRKLQYMVTTLAAADLSFKPLLDICSRMIAEDVHNIPYYRLVNVLKACKELNYRDLHLLSALTEYLTSTFDMWSNKKLVLFLLLFKELGYRPGALLDKFLERLIQDPNSLTLKDVLSVLKICSQLNHVPQQHKQEFLESMTQVFESYLLKMSATDLLRGVHSLCILGHFPVASLERLLQRETLDELLAQDSRMLRANQRKLHYVDLCLRLDRPSLPEHLTVPPVTTDLSFPDCVATLPQKRPDLHSPSDGEGLSPEPCRRLAVVRAPSSSFCFGTSHPRGWVVLMMRHLRALGYSPVLVPAHQFDSLSEEDSVEALRNLVFAEEEDSCRTSKRPEDLRTNEE</sequence>
<feature type="domain" description="RAP" evidence="3">
    <location>
        <begin position="546"/>
        <end position="603"/>
    </location>
</feature>
<dbReference type="InterPro" id="IPR010622">
    <property type="entry name" value="FAST_Leu-rich"/>
</dbReference>
<dbReference type="EMBL" id="JAFBMS010000010">
    <property type="protein sequence ID" value="KAG9349021.1"/>
    <property type="molecule type" value="Genomic_DNA"/>
</dbReference>
<keyword evidence="5" id="KW-1185">Reference proteome</keyword>
<dbReference type="Pfam" id="PF08373">
    <property type="entry name" value="RAP"/>
    <property type="match status" value="1"/>
</dbReference>
<proteinExistence type="predicted"/>
<dbReference type="PANTHER" id="PTHR21228:SF1">
    <property type="entry name" value="FAST KINASE DOMAIN-CONTAINING PROTEIN 2, MITOCHONDRIAL"/>
    <property type="match status" value="1"/>
</dbReference>
<dbReference type="GO" id="GO:0003723">
    <property type="term" value="F:RNA binding"/>
    <property type="evidence" value="ECO:0007669"/>
    <property type="project" value="TreeGrafter"/>
</dbReference>
<gene>
    <name evidence="4" type="ORF">JZ751_029339</name>
</gene>
<evidence type="ECO:0000256" key="1">
    <source>
        <dbReference type="ARBA" id="ARBA00004173"/>
    </source>
</evidence>
<evidence type="ECO:0000256" key="2">
    <source>
        <dbReference type="ARBA" id="ARBA00023128"/>
    </source>
</evidence>
<dbReference type="GO" id="GO:0035770">
    <property type="term" value="C:ribonucleoprotein granule"/>
    <property type="evidence" value="ECO:0007669"/>
    <property type="project" value="TreeGrafter"/>
</dbReference>
<dbReference type="GO" id="GO:0005759">
    <property type="term" value="C:mitochondrial matrix"/>
    <property type="evidence" value="ECO:0007669"/>
    <property type="project" value="TreeGrafter"/>
</dbReference>
<dbReference type="GO" id="GO:0044528">
    <property type="term" value="P:regulation of mitochondrial mRNA stability"/>
    <property type="evidence" value="ECO:0007669"/>
    <property type="project" value="InterPro"/>
</dbReference>
<evidence type="ECO:0000259" key="3">
    <source>
        <dbReference type="PROSITE" id="PS51286"/>
    </source>
</evidence>
<dbReference type="SMART" id="SM00952">
    <property type="entry name" value="RAP"/>
    <property type="match status" value="1"/>
</dbReference>
<dbReference type="Proteomes" id="UP000824540">
    <property type="component" value="Unassembled WGS sequence"/>
</dbReference>
<keyword evidence="2" id="KW-0496">Mitochondrion</keyword>
<evidence type="ECO:0000313" key="5">
    <source>
        <dbReference type="Proteomes" id="UP000824540"/>
    </source>
</evidence>